<evidence type="ECO:0000259" key="12">
    <source>
        <dbReference type="SMART" id="SM00836"/>
    </source>
</evidence>
<comment type="similarity">
    <text evidence="1 10">Belongs to the class-I aminoacyl-tRNA synthetase family.</text>
</comment>
<dbReference type="GO" id="GO:0006420">
    <property type="term" value="P:arginyl-tRNA aminoacylation"/>
    <property type="evidence" value="ECO:0007669"/>
    <property type="project" value="InterPro"/>
</dbReference>
<dbReference type="EMBL" id="LGUB01000003">
    <property type="protein sequence ID" value="KRH95190.1"/>
    <property type="molecule type" value="Genomic_DNA"/>
</dbReference>
<evidence type="ECO:0000313" key="13">
    <source>
        <dbReference type="EMBL" id="KRH95190.1"/>
    </source>
</evidence>
<dbReference type="VEuPathDB" id="MicrosporidiaDB:M153_210004843"/>
<dbReference type="Gene3D" id="1.10.730.10">
    <property type="entry name" value="Isoleucyl-tRNA Synthetase, Domain 1"/>
    <property type="match status" value="1"/>
</dbReference>
<keyword evidence="3 10" id="KW-0436">Ligase</keyword>
<dbReference type="InterPro" id="IPR008909">
    <property type="entry name" value="DALR_anticod-bd"/>
</dbReference>
<dbReference type="GO" id="GO:0005739">
    <property type="term" value="C:mitochondrion"/>
    <property type="evidence" value="ECO:0007669"/>
    <property type="project" value="TreeGrafter"/>
</dbReference>
<feature type="domain" description="DALR anticodon binding" evidence="12">
    <location>
        <begin position="491"/>
        <end position="623"/>
    </location>
</feature>
<dbReference type="Proteomes" id="UP000051530">
    <property type="component" value="Unassembled WGS sequence"/>
</dbReference>
<keyword evidence="11" id="KW-0175">Coiled coil</keyword>
<dbReference type="PROSITE" id="PS00178">
    <property type="entry name" value="AA_TRNA_LIGASE_I"/>
    <property type="match status" value="1"/>
</dbReference>
<evidence type="ECO:0000256" key="4">
    <source>
        <dbReference type="ARBA" id="ARBA00022741"/>
    </source>
</evidence>
<dbReference type="InterPro" id="IPR009080">
    <property type="entry name" value="tRNAsynth_Ia_anticodon-bd"/>
</dbReference>
<proteinExistence type="inferred from homology"/>
<keyword evidence="7 10" id="KW-0030">Aminoacyl-tRNA synthetase</keyword>
<accession>A0A0R0M0T1</accession>
<evidence type="ECO:0000256" key="6">
    <source>
        <dbReference type="ARBA" id="ARBA00022917"/>
    </source>
</evidence>
<comment type="caution">
    <text evidence="13">The sequence shown here is derived from an EMBL/GenBank/DDBJ whole genome shotgun (WGS) entry which is preliminary data.</text>
</comment>
<evidence type="ECO:0000256" key="3">
    <source>
        <dbReference type="ARBA" id="ARBA00022598"/>
    </source>
</evidence>
<dbReference type="SMART" id="SM00836">
    <property type="entry name" value="DALR_1"/>
    <property type="match status" value="1"/>
</dbReference>
<dbReference type="Pfam" id="PF05746">
    <property type="entry name" value="DALR_1"/>
    <property type="match status" value="1"/>
</dbReference>
<dbReference type="Gene3D" id="3.30.1360.70">
    <property type="entry name" value="Arginyl tRNA synthetase N-terminal domain"/>
    <property type="match status" value="1"/>
</dbReference>
<dbReference type="PANTHER" id="PTHR11956:SF11">
    <property type="entry name" value="ARGININE--TRNA LIGASE, MITOCHONDRIAL-RELATED"/>
    <property type="match status" value="1"/>
</dbReference>
<dbReference type="OrthoDB" id="68056at2759"/>
<comment type="catalytic activity">
    <reaction evidence="9">
        <text>tRNA(Arg) + L-arginine + ATP = L-arginyl-tRNA(Arg) + AMP + diphosphate</text>
        <dbReference type="Rhea" id="RHEA:20301"/>
        <dbReference type="Rhea" id="RHEA-COMP:9658"/>
        <dbReference type="Rhea" id="RHEA-COMP:9673"/>
        <dbReference type="ChEBI" id="CHEBI:30616"/>
        <dbReference type="ChEBI" id="CHEBI:32682"/>
        <dbReference type="ChEBI" id="CHEBI:33019"/>
        <dbReference type="ChEBI" id="CHEBI:78442"/>
        <dbReference type="ChEBI" id="CHEBI:78513"/>
        <dbReference type="ChEBI" id="CHEBI:456215"/>
        <dbReference type="EC" id="6.1.1.19"/>
    </reaction>
</comment>
<evidence type="ECO:0000256" key="1">
    <source>
        <dbReference type="ARBA" id="ARBA00005594"/>
    </source>
</evidence>
<sequence>MTKFQSFDIFTIREQLIEKIKNCTELETEEIDQCLEITRNSDKSDFTLQLGKIAKQKPQKVKNIMIKEDDSLIKQVIKQGLAHHITLNKQKISEQIVQSILKSEIFDYDKNASNCNYYGSTNKGNGETAIIEHSSPNIAKKFHAGHLRTSIIGNSLVQLYKFLNFNVVRINHLGDWGKQFGLVGIGYDKYGDEKLLKEDPIKHLLDVYIKINQDLEKEVEILEKERSEAVANQEIFEDVKKYERLDKLSNIDKEAKLYFSNLEKGCKKEVEQWSHFRQLSLDQYSKLYKILNIEFDDQLGESYYALQGLDQLLNDADIDEKGNYIYKLGTLGNCVVKKENGSTLYSSRDIAAIEYRIKTYKPKIIVYVVASQQEVHFKRLFAIANGEYGYKNRAGDCKLVHIGFGMVKGFSTRKGNLVFLEDIINEAKDAMHETMKENVEKYSKIEDSDNTALQLAVSALIIQDLSAKRIKDYNFDIKRYTSYEGHTGPYLQYTHCRLVSIQKKNENITPLYDSNCLSGQALSEQISEISLSGNSLNENVYSLIFNLSKFTMVLDEFYETFEPCKLVTYLMSLSKQINSLFQSLRVFGVEGNLAKSRLAVFESARIIICNGMKLLGIVPLERM</sequence>
<dbReference type="InterPro" id="IPR001278">
    <property type="entry name" value="Arg-tRNA-ligase"/>
</dbReference>
<gene>
    <name evidence="13" type="ORF">M153_210004843</name>
</gene>
<name>A0A0R0M0T1_9MICR</name>
<protein>
    <recommendedName>
        <fullName evidence="2">arginine--tRNA ligase</fullName>
        <ecNumber evidence="2">6.1.1.19</ecNumber>
    </recommendedName>
    <alternativeName>
        <fullName evidence="8">Arginyl-tRNA synthetase</fullName>
    </alternativeName>
</protein>
<keyword evidence="14" id="KW-1185">Reference proteome</keyword>
<dbReference type="Gene3D" id="3.40.50.620">
    <property type="entry name" value="HUPs"/>
    <property type="match status" value="1"/>
</dbReference>
<reference evidence="13 14" key="1">
    <citation type="submission" date="2015-07" db="EMBL/GenBank/DDBJ databases">
        <title>The genome of Pseudoloma neurophilia, a relevant intracellular parasite of the zebrafish.</title>
        <authorList>
            <person name="Ndikumana S."/>
            <person name="Pelin A."/>
            <person name="Sanders J."/>
            <person name="Corradi N."/>
        </authorList>
    </citation>
    <scope>NUCLEOTIDE SEQUENCE [LARGE SCALE GENOMIC DNA]</scope>
    <source>
        <strain evidence="13 14">MK1</strain>
    </source>
</reference>
<dbReference type="GO" id="GO:0005524">
    <property type="term" value="F:ATP binding"/>
    <property type="evidence" value="ECO:0007669"/>
    <property type="project" value="UniProtKB-KW"/>
</dbReference>
<dbReference type="InterPro" id="IPR014729">
    <property type="entry name" value="Rossmann-like_a/b/a_fold"/>
</dbReference>
<evidence type="ECO:0000256" key="7">
    <source>
        <dbReference type="ARBA" id="ARBA00023146"/>
    </source>
</evidence>
<keyword evidence="5 10" id="KW-0067">ATP-binding</keyword>
<evidence type="ECO:0000256" key="9">
    <source>
        <dbReference type="ARBA" id="ARBA00049339"/>
    </source>
</evidence>
<feature type="coiled-coil region" evidence="11">
    <location>
        <begin position="205"/>
        <end position="232"/>
    </location>
</feature>
<evidence type="ECO:0000256" key="11">
    <source>
        <dbReference type="SAM" id="Coils"/>
    </source>
</evidence>
<evidence type="ECO:0000256" key="10">
    <source>
        <dbReference type="RuleBase" id="RU363038"/>
    </source>
</evidence>
<dbReference type="EC" id="6.1.1.19" evidence="2"/>
<dbReference type="InterPro" id="IPR001412">
    <property type="entry name" value="aa-tRNA-synth_I_CS"/>
</dbReference>
<dbReference type="GO" id="GO:0032543">
    <property type="term" value="P:mitochondrial translation"/>
    <property type="evidence" value="ECO:0007669"/>
    <property type="project" value="TreeGrafter"/>
</dbReference>
<keyword evidence="6 10" id="KW-0648">Protein biosynthesis</keyword>
<evidence type="ECO:0000256" key="5">
    <source>
        <dbReference type="ARBA" id="ARBA00022840"/>
    </source>
</evidence>
<dbReference type="AlphaFoldDB" id="A0A0R0M0T1"/>
<dbReference type="InterPro" id="IPR036695">
    <property type="entry name" value="Arg-tRNA-synth_N_sf"/>
</dbReference>
<evidence type="ECO:0000313" key="14">
    <source>
        <dbReference type="Proteomes" id="UP000051530"/>
    </source>
</evidence>
<dbReference type="InterPro" id="IPR035684">
    <property type="entry name" value="ArgRS_core"/>
</dbReference>
<dbReference type="GO" id="GO:0004814">
    <property type="term" value="F:arginine-tRNA ligase activity"/>
    <property type="evidence" value="ECO:0007669"/>
    <property type="project" value="UniProtKB-EC"/>
</dbReference>
<evidence type="ECO:0000256" key="8">
    <source>
        <dbReference type="ARBA" id="ARBA00033033"/>
    </source>
</evidence>
<dbReference type="PRINTS" id="PR01038">
    <property type="entry name" value="TRNASYNTHARG"/>
</dbReference>
<dbReference type="PANTHER" id="PTHR11956">
    <property type="entry name" value="ARGINYL-TRNA SYNTHETASE"/>
    <property type="match status" value="1"/>
</dbReference>
<dbReference type="FunFam" id="1.10.730.10:FF:000006">
    <property type="entry name" value="Arginyl-tRNA synthetase 2, mitochondrial"/>
    <property type="match status" value="1"/>
</dbReference>
<keyword evidence="4 10" id="KW-0547">Nucleotide-binding</keyword>
<dbReference type="SUPFAM" id="SSF52374">
    <property type="entry name" value="Nucleotidylyl transferase"/>
    <property type="match status" value="1"/>
</dbReference>
<dbReference type="NCBIfam" id="TIGR00456">
    <property type="entry name" value="argS"/>
    <property type="match status" value="1"/>
</dbReference>
<organism evidence="13 14">
    <name type="scientific">Pseudoloma neurophilia</name>
    <dbReference type="NCBI Taxonomy" id="146866"/>
    <lineage>
        <taxon>Eukaryota</taxon>
        <taxon>Fungi</taxon>
        <taxon>Fungi incertae sedis</taxon>
        <taxon>Microsporidia</taxon>
        <taxon>Pseudoloma</taxon>
    </lineage>
</organism>
<dbReference type="Pfam" id="PF00750">
    <property type="entry name" value="tRNA-synt_1d"/>
    <property type="match status" value="1"/>
</dbReference>
<evidence type="ECO:0000256" key="2">
    <source>
        <dbReference type="ARBA" id="ARBA00012837"/>
    </source>
</evidence>
<dbReference type="SUPFAM" id="SSF47323">
    <property type="entry name" value="Anticodon-binding domain of a subclass of class I aminoacyl-tRNA synthetases"/>
    <property type="match status" value="1"/>
</dbReference>